<sequence length="105" mass="12281">MCWFFRKKLDINKEIKKYEETENAVLIDVRRKEEYKTGYIMDAINVPLDEIERVVDVIKDKDTPVFAYCLGGVRSRMALEKMAKMGYTNLTNIGGTKDYKGKFNK</sequence>
<protein>
    <submittedName>
        <fullName evidence="2">Rhodanese-like protein</fullName>
    </submittedName>
</protein>
<dbReference type="Gene3D" id="3.40.250.10">
    <property type="entry name" value="Rhodanese-like domain"/>
    <property type="match status" value="1"/>
</dbReference>
<evidence type="ECO:0000313" key="3">
    <source>
        <dbReference type="Proteomes" id="UP000003280"/>
    </source>
</evidence>
<dbReference type="AlphaFoldDB" id="E0NNQ5"/>
<keyword evidence="3" id="KW-1185">Reference proteome</keyword>
<evidence type="ECO:0000313" key="2">
    <source>
        <dbReference type="EMBL" id="EFM24558.1"/>
    </source>
</evidence>
<dbReference type="CDD" id="cd00158">
    <property type="entry name" value="RHOD"/>
    <property type="match status" value="1"/>
</dbReference>
<dbReference type="Proteomes" id="UP000003280">
    <property type="component" value="Unassembled WGS sequence"/>
</dbReference>
<feature type="domain" description="Rhodanese" evidence="1">
    <location>
        <begin position="20"/>
        <end position="104"/>
    </location>
</feature>
<dbReference type="InterPro" id="IPR036873">
    <property type="entry name" value="Rhodanese-like_dom_sf"/>
</dbReference>
<dbReference type="InterPro" id="IPR001763">
    <property type="entry name" value="Rhodanese-like_dom"/>
</dbReference>
<dbReference type="Pfam" id="PF00581">
    <property type="entry name" value="Rhodanese"/>
    <property type="match status" value="1"/>
</dbReference>
<dbReference type="SMART" id="SM00450">
    <property type="entry name" value="RHOD"/>
    <property type="match status" value="1"/>
</dbReference>
<comment type="caution">
    <text evidence="2">The sequence shown here is derived from an EMBL/GenBank/DDBJ whole genome shotgun (WGS) entry which is preliminary data.</text>
</comment>
<evidence type="ECO:0000259" key="1">
    <source>
        <dbReference type="PROSITE" id="PS50206"/>
    </source>
</evidence>
<dbReference type="SUPFAM" id="SSF52821">
    <property type="entry name" value="Rhodanese/Cell cycle control phosphatase"/>
    <property type="match status" value="1"/>
</dbReference>
<dbReference type="PANTHER" id="PTHR43031">
    <property type="entry name" value="FAD-DEPENDENT OXIDOREDUCTASE"/>
    <property type="match status" value="1"/>
</dbReference>
<dbReference type="PANTHER" id="PTHR43031:SF18">
    <property type="entry name" value="RHODANESE-RELATED SULFURTRANSFERASES"/>
    <property type="match status" value="1"/>
</dbReference>
<dbReference type="HOGENOM" id="CLU_089574_13_2_9"/>
<dbReference type="OrthoDB" id="9800872at2"/>
<reference evidence="2 3" key="1">
    <citation type="submission" date="2010-07" db="EMBL/GenBank/DDBJ databases">
        <authorList>
            <person name="Muzny D."/>
            <person name="Qin X."/>
            <person name="Deng J."/>
            <person name="Jiang H."/>
            <person name="Liu Y."/>
            <person name="Qu J."/>
            <person name="Song X.-Z."/>
            <person name="Zhang L."/>
            <person name="Thornton R."/>
            <person name="Coyle M."/>
            <person name="Francisco L."/>
            <person name="Jackson L."/>
            <person name="Javaid M."/>
            <person name="Korchina V."/>
            <person name="Kovar C."/>
            <person name="Mata R."/>
            <person name="Mathew T."/>
            <person name="Ngo R."/>
            <person name="Nguyen L."/>
            <person name="Nguyen N."/>
            <person name="Okwuonu G."/>
            <person name="Ongeri F."/>
            <person name="Pham C."/>
            <person name="Simmons D."/>
            <person name="Wilczek-Boney K."/>
            <person name="Hale W."/>
            <person name="Jakkamsetti A."/>
            <person name="Pham P."/>
            <person name="Ruth R."/>
            <person name="San Lucas F."/>
            <person name="Warren J."/>
            <person name="Zhang J."/>
            <person name="Zhao Z."/>
            <person name="Zhou C."/>
            <person name="Zhu D."/>
            <person name="Lee S."/>
            <person name="Bess C."/>
            <person name="Blankenburg K."/>
            <person name="Forbes L."/>
            <person name="Fu Q."/>
            <person name="Gubbala S."/>
            <person name="Hirani K."/>
            <person name="Jayaseelan J.C."/>
            <person name="Lara F."/>
            <person name="Munidasa M."/>
            <person name="Palculict T."/>
            <person name="Patil S."/>
            <person name="Pu L.-L."/>
            <person name="Saada N."/>
            <person name="Tang L."/>
            <person name="Weissenberger G."/>
            <person name="Zhu Y."/>
            <person name="Hemphill L."/>
            <person name="Shang Y."/>
            <person name="Youmans B."/>
            <person name="Ayvaz T."/>
            <person name="Ross M."/>
            <person name="Santibanez J."/>
            <person name="Aqrawi P."/>
            <person name="Gross S."/>
            <person name="Joshi V."/>
            <person name="Fowler G."/>
            <person name="Nazareth L."/>
            <person name="Reid J."/>
            <person name="Worley K."/>
            <person name="Petrosino J."/>
            <person name="Highlander S."/>
            <person name="Gibbs R."/>
        </authorList>
    </citation>
    <scope>NUCLEOTIDE SEQUENCE [LARGE SCALE GENOMIC DNA]</scope>
    <source>
        <strain evidence="2 3">ATCC BAA-1640</strain>
    </source>
</reference>
<accession>E0NNQ5</accession>
<dbReference type="InterPro" id="IPR050229">
    <property type="entry name" value="GlpE_sulfurtransferase"/>
</dbReference>
<proteinExistence type="predicted"/>
<name>E0NNQ5_9FIRM</name>
<dbReference type="EMBL" id="AEEH01000051">
    <property type="protein sequence ID" value="EFM24558.1"/>
    <property type="molecule type" value="Genomic_DNA"/>
</dbReference>
<organism evidence="2 3">
    <name type="scientific">Peptoniphilus duerdenii ATCC BAA-1640</name>
    <dbReference type="NCBI Taxonomy" id="862517"/>
    <lineage>
        <taxon>Bacteria</taxon>
        <taxon>Bacillati</taxon>
        <taxon>Bacillota</taxon>
        <taxon>Tissierellia</taxon>
        <taxon>Tissierellales</taxon>
        <taxon>Peptoniphilaceae</taxon>
        <taxon>Peptoniphilus</taxon>
    </lineage>
</organism>
<dbReference type="eggNOG" id="COG0607">
    <property type="taxonomic scope" value="Bacteria"/>
</dbReference>
<gene>
    <name evidence="2" type="primary">pspE</name>
    <name evidence="2" type="ORF">HMPREF9225_1794</name>
</gene>
<dbReference type="STRING" id="862517.HMPREF9225_1794"/>
<dbReference type="PROSITE" id="PS50206">
    <property type="entry name" value="RHODANESE_3"/>
    <property type="match status" value="1"/>
</dbReference>
<dbReference type="RefSeq" id="WP_008902569.1">
    <property type="nucleotide sequence ID" value="NZ_GL397071.1"/>
</dbReference>